<evidence type="ECO:0000256" key="7">
    <source>
        <dbReference type="ARBA" id="ARBA00023004"/>
    </source>
</evidence>
<evidence type="ECO:0000256" key="9">
    <source>
        <dbReference type="ARBA" id="ARBA00023125"/>
    </source>
</evidence>
<feature type="binding site" evidence="11">
    <location>
        <position position="101"/>
    </location>
    <ligand>
        <name>Zn(2+)</name>
        <dbReference type="ChEBI" id="CHEBI:29105"/>
    </ligand>
</feature>
<dbReference type="GO" id="GO:0003700">
    <property type="term" value="F:DNA-binding transcription factor activity"/>
    <property type="evidence" value="ECO:0007669"/>
    <property type="project" value="InterPro"/>
</dbReference>
<feature type="binding site" evidence="11">
    <location>
        <position position="98"/>
    </location>
    <ligand>
        <name>Zn(2+)</name>
        <dbReference type="ChEBI" id="CHEBI:29105"/>
    </ligand>
</feature>
<keyword evidence="3" id="KW-0963">Cytoplasm</keyword>
<accession>A0A7H2BMP5</accession>
<evidence type="ECO:0000256" key="3">
    <source>
        <dbReference type="ARBA" id="ARBA00022490"/>
    </source>
</evidence>
<dbReference type="GO" id="GO:0045892">
    <property type="term" value="P:negative regulation of DNA-templated transcription"/>
    <property type="evidence" value="ECO:0007669"/>
    <property type="project" value="TreeGrafter"/>
</dbReference>
<keyword evidence="6 11" id="KW-0862">Zinc</keyword>
<dbReference type="CDD" id="cd07153">
    <property type="entry name" value="Fur_like"/>
    <property type="match status" value="1"/>
</dbReference>
<name>A0A7H2BMP5_9MICC</name>
<dbReference type="InterPro" id="IPR043135">
    <property type="entry name" value="Fur_C"/>
</dbReference>
<keyword evidence="10" id="KW-0804">Transcription</keyword>
<dbReference type="SUPFAM" id="SSF46785">
    <property type="entry name" value="Winged helix' DNA-binding domain"/>
    <property type="match status" value="1"/>
</dbReference>
<comment type="similarity">
    <text evidence="2">Belongs to the Fur family.</text>
</comment>
<dbReference type="Pfam" id="PF01475">
    <property type="entry name" value="FUR"/>
    <property type="match status" value="1"/>
</dbReference>
<evidence type="ECO:0000256" key="11">
    <source>
        <dbReference type="PIRSR" id="PIRSR602481-1"/>
    </source>
</evidence>
<keyword evidence="8" id="KW-0805">Transcription regulation</keyword>
<evidence type="ECO:0000256" key="1">
    <source>
        <dbReference type="ARBA" id="ARBA00004496"/>
    </source>
</evidence>
<keyword evidence="5 11" id="KW-0479">Metal-binding</keyword>
<evidence type="ECO:0000256" key="4">
    <source>
        <dbReference type="ARBA" id="ARBA00022491"/>
    </source>
</evidence>
<protein>
    <submittedName>
        <fullName evidence="12">Transcriptional repressor</fullName>
    </submittedName>
</protein>
<dbReference type="Gene3D" id="3.30.1490.190">
    <property type="match status" value="1"/>
</dbReference>
<evidence type="ECO:0000313" key="13">
    <source>
        <dbReference type="Proteomes" id="UP000516421"/>
    </source>
</evidence>
<dbReference type="Proteomes" id="UP000516421">
    <property type="component" value="Chromosome"/>
</dbReference>
<dbReference type="PANTHER" id="PTHR33202">
    <property type="entry name" value="ZINC UPTAKE REGULATION PROTEIN"/>
    <property type="match status" value="1"/>
</dbReference>
<reference evidence="12 13" key="1">
    <citation type="submission" date="2020-09" db="EMBL/GenBank/DDBJ databases">
        <title>Investigation of environmental microbe.</title>
        <authorList>
            <person name="Ou Y."/>
            <person name="Kang Q."/>
        </authorList>
    </citation>
    <scope>NUCLEOTIDE SEQUENCE [LARGE SCALE GENOMIC DNA]</scope>
    <source>
        <strain evidence="12 13">KJZ-9</strain>
    </source>
</reference>
<comment type="subcellular location">
    <subcellularLocation>
        <location evidence="1">Cytoplasm</location>
    </subcellularLocation>
</comment>
<dbReference type="PANTHER" id="PTHR33202:SF18">
    <property type="entry name" value="TRANSCRIPTIONAL REGULATOR FURA"/>
    <property type="match status" value="1"/>
</dbReference>
<keyword evidence="7" id="KW-0408">Iron</keyword>
<feature type="binding site" evidence="11">
    <location>
        <position position="141"/>
    </location>
    <ligand>
        <name>Zn(2+)</name>
        <dbReference type="ChEBI" id="CHEBI:29105"/>
    </ligand>
</feature>
<dbReference type="EMBL" id="CP061538">
    <property type="protein sequence ID" value="QNV40941.1"/>
    <property type="molecule type" value="Genomic_DNA"/>
</dbReference>
<evidence type="ECO:0000313" key="12">
    <source>
        <dbReference type="EMBL" id="QNV40941.1"/>
    </source>
</evidence>
<dbReference type="Gene3D" id="1.10.10.10">
    <property type="entry name" value="Winged helix-like DNA-binding domain superfamily/Winged helix DNA-binding domain"/>
    <property type="match status" value="1"/>
</dbReference>
<evidence type="ECO:0000256" key="6">
    <source>
        <dbReference type="ARBA" id="ARBA00022833"/>
    </source>
</evidence>
<feature type="binding site" evidence="11">
    <location>
        <position position="138"/>
    </location>
    <ligand>
        <name>Zn(2+)</name>
        <dbReference type="ChEBI" id="CHEBI:29105"/>
    </ligand>
</feature>
<dbReference type="InterPro" id="IPR036390">
    <property type="entry name" value="WH_DNA-bd_sf"/>
</dbReference>
<dbReference type="GO" id="GO:0008270">
    <property type="term" value="F:zinc ion binding"/>
    <property type="evidence" value="ECO:0007669"/>
    <property type="project" value="TreeGrafter"/>
</dbReference>
<dbReference type="InterPro" id="IPR036388">
    <property type="entry name" value="WH-like_DNA-bd_sf"/>
</dbReference>
<sequence>MLTPEILAEAWTTTLRAKGRRVTKQRLAVLNAVQNHPHATAEEIVQGVRQEIPTITVQSVYVVLADLVEIGMLQRFEPPGTPALYETRTGDNHHHAFCIRCGKVEDVDCAVGAAPCLTPSDYHGMALISADVLYQGICVRCQTDSEAEIAEQQQRQAQQLHHS</sequence>
<evidence type="ECO:0000256" key="5">
    <source>
        <dbReference type="ARBA" id="ARBA00022723"/>
    </source>
</evidence>
<dbReference type="AlphaFoldDB" id="A0A7H2BMP5"/>
<dbReference type="InterPro" id="IPR002481">
    <property type="entry name" value="FUR"/>
</dbReference>
<dbReference type="GO" id="GO:1900376">
    <property type="term" value="P:regulation of secondary metabolite biosynthetic process"/>
    <property type="evidence" value="ECO:0007669"/>
    <property type="project" value="TreeGrafter"/>
</dbReference>
<dbReference type="GO" id="GO:0000976">
    <property type="term" value="F:transcription cis-regulatory region binding"/>
    <property type="evidence" value="ECO:0007669"/>
    <property type="project" value="TreeGrafter"/>
</dbReference>
<proteinExistence type="inferred from homology"/>
<keyword evidence="4" id="KW-0678">Repressor</keyword>
<dbReference type="KEGG" id="rama:IDM48_02750"/>
<comment type="cofactor">
    <cofactor evidence="11">
        <name>Zn(2+)</name>
        <dbReference type="ChEBI" id="CHEBI:29105"/>
    </cofactor>
    <text evidence="11">Binds 1 zinc ion per subunit.</text>
</comment>
<evidence type="ECO:0000256" key="8">
    <source>
        <dbReference type="ARBA" id="ARBA00023015"/>
    </source>
</evidence>
<evidence type="ECO:0000256" key="10">
    <source>
        <dbReference type="ARBA" id="ARBA00023163"/>
    </source>
</evidence>
<gene>
    <name evidence="12" type="ORF">IDM48_02750</name>
</gene>
<evidence type="ECO:0000256" key="2">
    <source>
        <dbReference type="ARBA" id="ARBA00007957"/>
    </source>
</evidence>
<keyword evidence="13" id="KW-1185">Reference proteome</keyword>
<organism evidence="12 13">
    <name type="scientific">Rothia amarae</name>
    <dbReference type="NCBI Taxonomy" id="169480"/>
    <lineage>
        <taxon>Bacteria</taxon>
        <taxon>Bacillati</taxon>
        <taxon>Actinomycetota</taxon>
        <taxon>Actinomycetes</taxon>
        <taxon>Micrococcales</taxon>
        <taxon>Micrococcaceae</taxon>
        <taxon>Rothia</taxon>
    </lineage>
</organism>
<dbReference type="GO" id="GO:0005737">
    <property type="term" value="C:cytoplasm"/>
    <property type="evidence" value="ECO:0007669"/>
    <property type="project" value="UniProtKB-SubCell"/>
</dbReference>
<keyword evidence="9" id="KW-0238">DNA-binding</keyword>